<dbReference type="PANTHER" id="PTHR24421">
    <property type="entry name" value="NITRATE/NITRITE SENSOR PROTEIN NARX-RELATED"/>
    <property type="match status" value="1"/>
</dbReference>
<sequence length="1007" mass="108815">MTYILRSLLCAFLLLIAGSSGALDPARAVGQFHHTAWTVNQGAPGQVTALAQTADGYLWLGTEIGLYRFDGVRFTRFAPTGTEAFPATSVSTLYAPPGGGLWVGFRYGGVSLIEGGHVRHYGQAEGLPTSTVYRFAEDGSGRLWAATFTGPVMLHARRWQRPPAAMAYPGRQGRTLFTDRDGTLWVATENGMVVLRRGAATFERVPAVVGRVSQIAQAPDGAIWVAEADGGVRALAAPGTASPNAQPDAPAASAGLLFDRDGVLWATTLGTGLVRRSPARAAEGFESFRRRDGLSSDYLQPLLEDREGNLWVGSSRGLDRFRHANLVQVPMPEGAQDFAIAADGDALLVGTRNHALQKVQMDSRQSLPLRSAITAMHRDAEGGTWLGGPEGLWRLHGGHFEEVSGLPVALRSGVQAIATTPDGAVWLSLNTPGLHRLYQGRWTHLQDIADLPSNGSPLAMQVDAGGRLWLGFARNIAVVLEHGKAVTPWTGEPLDVGNVTALFEDAHGMWIGGERGLARVSGGRLRNVLVDVREDLRGISGIVADAEGDVWFNGARGVVRVRAGDVPGLFGGHGSPRYERFNALDALPGIAAQFRPLPTAARTDDGRLWFATTSGLVSIDPRQIVRNPVAPPVEVLSVTVDGAAVPIRDGQVQLPAGPRNLRIRYTALSLSIPERVRFRYQLDGLDSQWMEGAARSALYNAPGSGRYVFRVRASNNDGVWNEQGAELVVTVAPHYWETGWFRVLCVVAAAALLWLLYLARLRQLAARIRTRLDERHRERERIARELHDTLLQSTQGLILRLHASSRKLAPTDPVRQELEAAMTMAERVGADGRERVRGLRGDVDHARDLGAALMAVLDESHGLDTPVVRLVVEGTPRPMQRCASEEAYMIGREAMLNAFRHAKAGTVQVSLGYGRHAFRLRVDDDGIGFSQEAGTAEGHWGLAGMQERAARAGGTVAIRSGRPGCGTGIDLQIPAAFAWESPYRPGFAGLRDRVRTALKRLRPAARG</sequence>
<feature type="chain" id="PRO_5046409190" evidence="5">
    <location>
        <begin position="23"/>
        <end position="1007"/>
    </location>
</feature>
<evidence type="ECO:0000256" key="5">
    <source>
        <dbReference type="SAM" id="SignalP"/>
    </source>
</evidence>
<protein>
    <submittedName>
        <fullName evidence="7">Triple tyrosine motif-containing protein</fullName>
    </submittedName>
</protein>
<dbReference type="InterPro" id="IPR015943">
    <property type="entry name" value="WD40/YVTN_repeat-like_dom_sf"/>
</dbReference>
<dbReference type="SUPFAM" id="SSF55874">
    <property type="entry name" value="ATPase domain of HSP90 chaperone/DNA topoisomerase II/histidine kinase"/>
    <property type="match status" value="1"/>
</dbReference>
<dbReference type="InterPro" id="IPR011110">
    <property type="entry name" value="Reg_prop"/>
</dbReference>
<dbReference type="InterPro" id="IPR011123">
    <property type="entry name" value="Y_Y_Y"/>
</dbReference>
<keyword evidence="2" id="KW-0418">Kinase</keyword>
<dbReference type="SUPFAM" id="SSF63829">
    <property type="entry name" value="Calcium-dependent phosphotriesterase"/>
    <property type="match status" value="3"/>
</dbReference>
<keyword evidence="4" id="KW-1133">Transmembrane helix</keyword>
<evidence type="ECO:0000256" key="1">
    <source>
        <dbReference type="ARBA" id="ARBA00022679"/>
    </source>
</evidence>
<organism evidence="7 8">
    <name type="scientific">Stenotrophomonas aracearum</name>
    <dbReference type="NCBI Taxonomy" id="3003272"/>
    <lineage>
        <taxon>Bacteria</taxon>
        <taxon>Pseudomonadati</taxon>
        <taxon>Pseudomonadota</taxon>
        <taxon>Gammaproteobacteria</taxon>
        <taxon>Lysobacterales</taxon>
        <taxon>Lysobacteraceae</taxon>
        <taxon>Stenotrophomonas</taxon>
    </lineage>
</organism>
<dbReference type="EMBL" id="CP115543">
    <property type="protein sequence ID" value="WNH49662.1"/>
    <property type="molecule type" value="Genomic_DNA"/>
</dbReference>
<feature type="signal peptide" evidence="5">
    <location>
        <begin position="1"/>
        <end position="22"/>
    </location>
</feature>
<dbReference type="InterPro" id="IPR003594">
    <property type="entry name" value="HATPase_dom"/>
</dbReference>
<evidence type="ECO:0000313" key="7">
    <source>
        <dbReference type="EMBL" id="WNH49662.1"/>
    </source>
</evidence>
<accession>A0ABY9YFL2</accession>
<reference evidence="7 8" key="1">
    <citation type="submission" date="2022-12" db="EMBL/GenBank/DDBJ databases">
        <title>Two new species, Stenotrophomonas aracearum and Stenotrophomonas oahuensis, isolated from Anthurium (Araceae family) in Hawaii.</title>
        <authorList>
            <person name="Chunag S.C."/>
            <person name="Dobhal S."/>
            <person name="Alvarez A."/>
            <person name="Arif M."/>
        </authorList>
    </citation>
    <scope>NUCLEOTIDE SEQUENCE [LARGE SCALE GENOMIC DNA]</scope>
    <source>
        <strain evidence="7 8">A5588</strain>
    </source>
</reference>
<evidence type="ECO:0000259" key="6">
    <source>
        <dbReference type="SMART" id="SM00387"/>
    </source>
</evidence>
<dbReference type="InterPro" id="IPR013783">
    <property type="entry name" value="Ig-like_fold"/>
</dbReference>
<dbReference type="CDD" id="cd16917">
    <property type="entry name" value="HATPase_UhpB-NarQ-NarX-like"/>
    <property type="match status" value="1"/>
</dbReference>
<dbReference type="InterPro" id="IPR036890">
    <property type="entry name" value="HATPase_C_sf"/>
</dbReference>
<keyword evidence="4" id="KW-0472">Membrane</keyword>
<keyword evidence="5" id="KW-0732">Signal</keyword>
<dbReference type="RefSeq" id="WP_311183996.1">
    <property type="nucleotide sequence ID" value="NZ_CP115543.1"/>
</dbReference>
<evidence type="ECO:0000256" key="2">
    <source>
        <dbReference type="ARBA" id="ARBA00022777"/>
    </source>
</evidence>
<dbReference type="Gene3D" id="3.30.565.10">
    <property type="entry name" value="Histidine kinase-like ATPase, C-terminal domain"/>
    <property type="match status" value="1"/>
</dbReference>
<keyword evidence="1" id="KW-0808">Transferase</keyword>
<dbReference type="InterPro" id="IPR050482">
    <property type="entry name" value="Sensor_HK_TwoCompSys"/>
</dbReference>
<dbReference type="Pfam" id="PF07495">
    <property type="entry name" value="Y_Y_Y"/>
    <property type="match status" value="1"/>
</dbReference>
<dbReference type="Proteomes" id="UP001305421">
    <property type="component" value="Chromosome"/>
</dbReference>
<keyword evidence="8" id="KW-1185">Reference proteome</keyword>
<dbReference type="Pfam" id="PF07730">
    <property type="entry name" value="HisKA_3"/>
    <property type="match status" value="1"/>
</dbReference>
<dbReference type="InterPro" id="IPR011712">
    <property type="entry name" value="Sig_transdc_His_kin_sub3_dim/P"/>
</dbReference>
<evidence type="ECO:0000313" key="8">
    <source>
        <dbReference type="Proteomes" id="UP001305421"/>
    </source>
</evidence>
<dbReference type="Gene3D" id="1.20.5.1930">
    <property type="match status" value="1"/>
</dbReference>
<gene>
    <name evidence="7" type="ORF">PDM28_04925</name>
</gene>
<name>A0ABY9YFL2_9GAMM</name>
<dbReference type="Pfam" id="PF07494">
    <property type="entry name" value="Reg_prop"/>
    <property type="match status" value="1"/>
</dbReference>
<proteinExistence type="predicted"/>
<dbReference type="SMART" id="SM00387">
    <property type="entry name" value="HATPase_c"/>
    <property type="match status" value="1"/>
</dbReference>
<keyword evidence="3" id="KW-0902">Two-component regulatory system</keyword>
<feature type="domain" description="Histidine kinase/HSP90-like ATPase" evidence="6">
    <location>
        <begin position="882"/>
        <end position="977"/>
    </location>
</feature>
<dbReference type="Gene3D" id="2.130.10.10">
    <property type="entry name" value="YVTN repeat-like/Quinoprotein amine dehydrogenase"/>
    <property type="match status" value="3"/>
</dbReference>
<evidence type="ECO:0000256" key="3">
    <source>
        <dbReference type="ARBA" id="ARBA00023012"/>
    </source>
</evidence>
<dbReference type="Gene3D" id="2.60.40.10">
    <property type="entry name" value="Immunoglobulins"/>
    <property type="match status" value="1"/>
</dbReference>
<feature type="transmembrane region" description="Helical" evidence="4">
    <location>
        <begin position="739"/>
        <end position="759"/>
    </location>
</feature>
<keyword evidence="4" id="KW-0812">Transmembrane</keyword>
<dbReference type="Pfam" id="PF02518">
    <property type="entry name" value="HATPase_c"/>
    <property type="match status" value="1"/>
</dbReference>
<evidence type="ECO:0000256" key="4">
    <source>
        <dbReference type="SAM" id="Phobius"/>
    </source>
</evidence>
<dbReference type="PANTHER" id="PTHR24421:SF62">
    <property type="entry name" value="SENSORY TRANSDUCTION HISTIDINE KINASE"/>
    <property type="match status" value="1"/>
</dbReference>